<accession>A0A5N6R5P2</accession>
<feature type="compositionally biased region" description="Basic residues" evidence="1">
    <location>
        <begin position="33"/>
        <end position="48"/>
    </location>
</feature>
<protein>
    <submittedName>
        <fullName evidence="2">Uncharacterized protein</fullName>
    </submittedName>
</protein>
<evidence type="ECO:0000256" key="1">
    <source>
        <dbReference type="SAM" id="MobiDB-lite"/>
    </source>
</evidence>
<proteinExistence type="predicted"/>
<gene>
    <name evidence="2" type="ORF">FH972_012035</name>
</gene>
<organism evidence="2 3">
    <name type="scientific">Carpinus fangiana</name>
    <dbReference type="NCBI Taxonomy" id="176857"/>
    <lineage>
        <taxon>Eukaryota</taxon>
        <taxon>Viridiplantae</taxon>
        <taxon>Streptophyta</taxon>
        <taxon>Embryophyta</taxon>
        <taxon>Tracheophyta</taxon>
        <taxon>Spermatophyta</taxon>
        <taxon>Magnoliopsida</taxon>
        <taxon>eudicotyledons</taxon>
        <taxon>Gunneridae</taxon>
        <taxon>Pentapetalae</taxon>
        <taxon>rosids</taxon>
        <taxon>fabids</taxon>
        <taxon>Fagales</taxon>
        <taxon>Betulaceae</taxon>
        <taxon>Carpinus</taxon>
    </lineage>
</organism>
<evidence type="ECO:0000313" key="3">
    <source>
        <dbReference type="Proteomes" id="UP000327013"/>
    </source>
</evidence>
<sequence>MHRLAWPVFCLVFKWGWREGHRFPAKSDGGGSTRHHGRDPQHRGRKKQRIVAVWVGEVPRVRRGEYEERPITVMERWHVDE</sequence>
<dbReference type="AlphaFoldDB" id="A0A5N6R5P2"/>
<name>A0A5N6R5P2_9ROSI</name>
<evidence type="ECO:0000313" key="2">
    <source>
        <dbReference type="EMBL" id="KAE8055174.1"/>
    </source>
</evidence>
<reference evidence="2 3" key="1">
    <citation type="submission" date="2019-06" db="EMBL/GenBank/DDBJ databases">
        <title>A chromosomal-level reference genome of Carpinus fangiana (Coryloideae, Betulaceae).</title>
        <authorList>
            <person name="Yang X."/>
            <person name="Wang Z."/>
            <person name="Zhang L."/>
            <person name="Hao G."/>
            <person name="Liu J."/>
            <person name="Yang Y."/>
        </authorList>
    </citation>
    <scope>NUCLEOTIDE SEQUENCE [LARGE SCALE GENOMIC DNA]</scope>
    <source>
        <strain evidence="2">Cfa_2016G</strain>
        <tissue evidence="2">Leaf</tissue>
    </source>
</reference>
<dbReference type="Proteomes" id="UP000327013">
    <property type="component" value="Chromosome 5"/>
</dbReference>
<keyword evidence="3" id="KW-1185">Reference proteome</keyword>
<feature type="region of interest" description="Disordered" evidence="1">
    <location>
        <begin position="22"/>
        <end position="48"/>
    </location>
</feature>
<dbReference type="EMBL" id="CM017325">
    <property type="protein sequence ID" value="KAE8055174.1"/>
    <property type="molecule type" value="Genomic_DNA"/>
</dbReference>